<protein>
    <submittedName>
        <fullName evidence="6">Maleylacetate reductase</fullName>
        <ecNumber evidence="6">1.3.1.32</ecNumber>
    </submittedName>
</protein>
<dbReference type="PATRIC" id="fig|1716141.3.peg.5432"/>
<sequence>MPAFDDRQPETRPPASSVVERQGVKGVRFDHDTLAQRVRFASASAAEILADEIKELGAARVMVIAAEAERELAHRIAAQLPVAHWHHEVAMHVPVEVAERAREQAAAHRADALVCIGGGSTTGLAKAVALTTGLPIVAVPTTYAGSEATNVWGLTEHARKTTGTDPRVLPRTIVYDATLMLTLPVDLSVASGLNALAHCVDSMWAPRADPIDRALAGEGIRALRIGLPLVAAEPDGLDGREHALYGAYLSAVAFASAGSGLHHKICHVLGGMFDLPHAQTHAVVLPHVLAFNAPAAPDAERRIAAAFDAESATGGLARLRTRLDAPRSLRDYGMPESGIGPAAEAILAAVPPGNPTPVTADNITGLLHAAWEGAEPR</sequence>
<evidence type="ECO:0000313" key="7">
    <source>
        <dbReference type="Proteomes" id="UP000077381"/>
    </source>
</evidence>
<dbReference type="CDD" id="cd08177">
    <property type="entry name" value="MAR"/>
    <property type="match status" value="1"/>
</dbReference>
<keyword evidence="7" id="KW-1185">Reference proteome</keyword>
<comment type="caution">
    <text evidence="6">The sequence shown here is derived from an EMBL/GenBank/DDBJ whole genome shotgun (WGS) entry which is preliminary data.</text>
</comment>
<dbReference type="AlphaFoldDB" id="A0A177HKS0"/>
<name>A0A177HKS0_9ACTN</name>
<accession>A0A177HKS0</accession>
<dbReference type="InterPro" id="IPR034786">
    <property type="entry name" value="MAR"/>
</dbReference>
<organism evidence="6 7">
    <name type="scientific">Streptomyces jeddahensis</name>
    <dbReference type="NCBI Taxonomy" id="1716141"/>
    <lineage>
        <taxon>Bacteria</taxon>
        <taxon>Bacillati</taxon>
        <taxon>Actinomycetota</taxon>
        <taxon>Actinomycetes</taxon>
        <taxon>Kitasatosporales</taxon>
        <taxon>Streptomycetaceae</taxon>
        <taxon>Streptomyces</taxon>
    </lineage>
</organism>
<gene>
    <name evidence="6" type="primary">tfdF_3</name>
    <name evidence="6" type="ORF">STSP_51660</name>
</gene>
<evidence type="ECO:0000259" key="5">
    <source>
        <dbReference type="Pfam" id="PF25137"/>
    </source>
</evidence>
<dbReference type="GO" id="GO:0046872">
    <property type="term" value="F:metal ion binding"/>
    <property type="evidence" value="ECO:0007669"/>
    <property type="project" value="InterPro"/>
</dbReference>
<dbReference type="Proteomes" id="UP000077381">
    <property type="component" value="Unassembled WGS sequence"/>
</dbReference>
<keyword evidence="3" id="KW-0520">NAD</keyword>
<evidence type="ECO:0000259" key="4">
    <source>
        <dbReference type="Pfam" id="PF00465"/>
    </source>
</evidence>
<dbReference type="EMBL" id="LOHS01000108">
    <property type="protein sequence ID" value="OAH11493.1"/>
    <property type="molecule type" value="Genomic_DNA"/>
</dbReference>
<keyword evidence="2 6" id="KW-0560">Oxidoreductase</keyword>
<proteinExistence type="inferred from homology"/>
<evidence type="ECO:0000256" key="3">
    <source>
        <dbReference type="ARBA" id="ARBA00023027"/>
    </source>
</evidence>
<evidence type="ECO:0000256" key="2">
    <source>
        <dbReference type="ARBA" id="ARBA00023002"/>
    </source>
</evidence>
<comment type="similarity">
    <text evidence="1">Belongs to the iron-containing alcohol dehydrogenase family.</text>
</comment>
<dbReference type="PANTHER" id="PTHR11496:SF102">
    <property type="entry name" value="ALCOHOL DEHYDROGENASE 4"/>
    <property type="match status" value="1"/>
</dbReference>
<dbReference type="Pfam" id="PF00465">
    <property type="entry name" value="Fe-ADH"/>
    <property type="match status" value="1"/>
</dbReference>
<dbReference type="Gene3D" id="3.40.50.1970">
    <property type="match status" value="1"/>
</dbReference>
<dbReference type="EC" id="1.3.1.32" evidence="6"/>
<dbReference type="PANTHER" id="PTHR11496">
    <property type="entry name" value="ALCOHOL DEHYDROGENASE"/>
    <property type="match status" value="1"/>
</dbReference>
<evidence type="ECO:0000313" key="6">
    <source>
        <dbReference type="EMBL" id="OAH11493.1"/>
    </source>
</evidence>
<reference evidence="6 7" key="1">
    <citation type="submission" date="2015-12" db="EMBL/GenBank/DDBJ databases">
        <title>Genome sequence of Streptomyces sp. G25.</title>
        <authorList>
            <person name="Poehlein A."/>
            <person name="Roettig A."/>
            <person name="Hiessl S."/>
            <person name="Hauschild P."/>
            <person name="Schauer J."/>
            <person name="Madkour M.H."/>
            <person name="Al-Ansari A.M."/>
            <person name="Almakishah N.H."/>
            <person name="Steinbuechel A."/>
            <person name="Daniel R."/>
        </authorList>
    </citation>
    <scope>NUCLEOTIDE SEQUENCE [LARGE SCALE GENOMIC DNA]</scope>
    <source>
        <strain evidence="7">G25(2015)</strain>
    </source>
</reference>
<dbReference type="SUPFAM" id="SSF56796">
    <property type="entry name" value="Dehydroquinate synthase-like"/>
    <property type="match status" value="1"/>
</dbReference>
<dbReference type="Gene3D" id="1.20.1090.10">
    <property type="entry name" value="Dehydroquinate synthase-like - alpha domain"/>
    <property type="match status" value="1"/>
</dbReference>
<dbReference type="GO" id="GO:0018506">
    <property type="term" value="F:maleylacetate reductase activity"/>
    <property type="evidence" value="ECO:0007669"/>
    <property type="project" value="UniProtKB-EC"/>
</dbReference>
<dbReference type="Pfam" id="PF25137">
    <property type="entry name" value="ADH_Fe_C"/>
    <property type="match status" value="1"/>
</dbReference>
<dbReference type="STRING" id="1716141.STSP_51660"/>
<dbReference type="GO" id="GO:0004022">
    <property type="term" value="F:alcohol dehydrogenase (NAD+) activity"/>
    <property type="evidence" value="ECO:0007669"/>
    <property type="project" value="TreeGrafter"/>
</dbReference>
<feature type="domain" description="Alcohol dehydrogenase iron-type/glycerol dehydrogenase GldA" evidence="4">
    <location>
        <begin position="44"/>
        <end position="176"/>
    </location>
</feature>
<evidence type="ECO:0000256" key="1">
    <source>
        <dbReference type="ARBA" id="ARBA00007358"/>
    </source>
</evidence>
<dbReference type="InterPro" id="IPR039697">
    <property type="entry name" value="Alcohol_dehydrogenase_Fe"/>
</dbReference>
<dbReference type="InterPro" id="IPR001670">
    <property type="entry name" value="ADH_Fe/GldA"/>
</dbReference>
<dbReference type="InterPro" id="IPR056798">
    <property type="entry name" value="ADH_Fe_C"/>
</dbReference>
<feature type="domain" description="Fe-containing alcohol dehydrogenase-like C-terminal" evidence="5">
    <location>
        <begin position="189"/>
        <end position="371"/>
    </location>
</feature>